<gene>
    <name evidence="2" type="ORF">Pmani_030099</name>
</gene>
<feature type="region of interest" description="Disordered" evidence="1">
    <location>
        <begin position="64"/>
        <end position="90"/>
    </location>
</feature>
<feature type="region of interest" description="Disordered" evidence="1">
    <location>
        <begin position="1"/>
        <end position="34"/>
    </location>
</feature>
<evidence type="ECO:0000313" key="2">
    <source>
        <dbReference type="EMBL" id="KAK4297484.1"/>
    </source>
</evidence>
<comment type="caution">
    <text evidence="2">The sequence shown here is derived from an EMBL/GenBank/DDBJ whole genome shotgun (WGS) entry which is preliminary data.</text>
</comment>
<sequence length="90" mass="9259">MQGGMEGGCEGGMEGGCEGGMEGGSEGGMEEGSEWLQQGVQAIHQSHVVAVVGRAALSTVFCGHLPSKQPGRPPPHSTRLPHSTHLPLLM</sequence>
<feature type="compositionally biased region" description="Gly residues" evidence="1">
    <location>
        <begin position="1"/>
        <end position="27"/>
    </location>
</feature>
<reference evidence="2" key="1">
    <citation type="submission" date="2023-11" db="EMBL/GenBank/DDBJ databases">
        <title>Genome assemblies of two species of porcelain crab, Petrolisthes cinctipes and Petrolisthes manimaculis (Anomura: Porcellanidae).</title>
        <authorList>
            <person name="Angst P."/>
        </authorList>
    </citation>
    <scope>NUCLEOTIDE SEQUENCE</scope>
    <source>
        <strain evidence="2">PB745_02</strain>
        <tissue evidence="2">Gill</tissue>
    </source>
</reference>
<organism evidence="2 3">
    <name type="scientific">Petrolisthes manimaculis</name>
    <dbReference type="NCBI Taxonomy" id="1843537"/>
    <lineage>
        <taxon>Eukaryota</taxon>
        <taxon>Metazoa</taxon>
        <taxon>Ecdysozoa</taxon>
        <taxon>Arthropoda</taxon>
        <taxon>Crustacea</taxon>
        <taxon>Multicrustacea</taxon>
        <taxon>Malacostraca</taxon>
        <taxon>Eumalacostraca</taxon>
        <taxon>Eucarida</taxon>
        <taxon>Decapoda</taxon>
        <taxon>Pleocyemata</taxon>
        <taxon>Anomura</taxon>
        <taxon>Galatheoidea</taxon>
        <taxon>Porcellanidae</taxon>
        <taxon>Petrolisthes</taxon>
    </lineage>
</organism>
<keyword evidence="3" id="KW-1185">Reference proteome</keyword>
<evidence type="ECO:0000313" key="3">
    <source>
        <dbReference type="Proteomes" id="UP001292094"/>
    </source>
</evidence>
<evidence type="ECO:0000256" key="1">
    <source>
        <dbReference type="SAM" id="MobiDB-lite"/>
    </source>
</evidence>
<accession>A0AAE1TW99</accession>
<proteinExistence type="predicted"/>
<dbReference type="AlphaFoldDB" id="A0AAE1TW99"/>
<dbReference type="Proteomes" id="UP001292094">
    <property type="component" value="Unassembled WGS sequence"/>
</dbReference>
<protein>
    <submittedName>
        <fullName evidence="2">Uncharacterized protein</fullName>
    </submittedName>
</protein>
<dbReference type="EMBL" id="JAWZYT010003627">
    <property type="protein sequence ID" value="KAK4297484.1"/>
    <property type="molecule type" value="Genomic_DNA"/>
</dbReference>
<name>A0AAE1TW99_9EUCA</name>